<gene>
    <name evidence="1" type="ORF">NCTC10918_02554</name>
</gene>
<evidence type="ECO:0000313" key="2">
    <source>
        <dbReference type="Proteomes" id="UP000270988"/>
    </source>
</evidence>
<dbReference type="EMBL" id="LR134521">
    <property type="protein sequence ID" value="VEJ31249.1"/>
    <property type="molecule type" value="Genomic_DNA"/>
</dbReference>
<accession>A0A448UZG4</accession>
<dbReference type="GO" id="GO:0016787">
    <property type="term" value="F:hydrolase activity"/>
    <property type="evidence" value="ECO:0007669"/>
    <property type="project" value="UniProtKB-KW"/>
</dbReference>
<dbReference type="AlphaFoldDB" id="A0A448UZG4"/>
<dbReference type="Proteomes" id="UP000270988">
    <property type="component" value="Chromosome"/>
</dbReference>
<dbReference type="SUPFAM" id="SSF101386">
    <property type="entry name" value="all-alpha NTP pyrophosphatases"/>
    <property type="match status" value="1"/>
</dbReference>
<dbReference type="Gene3D" id="1.10.287.1080">
    <property type="entry name" value="MazG-like"/>
    <property type="match status" value="1"/>
</dbReference>
<protein>
    <submittedName>
        <fullName evidence="1">Nucleoside triphosphate pyrophosphohydrolase</fullName>
    </submittedName>
</protein>
<proteinExistence type="predicted"/>
<keyword evidence="1" id="KW-0378">Hydrolase</keyword>
<reference evidence="1 2" key="1">
    <citation type="submission" date="2018-12" db="EMBL/GenBank/DDBJ databases">
        <authorList>
            <consortium name="Pathogen Informatics"/>
        </authorList>
    </citation>
    <scope>NUCLEOTIDE SEQUENCE [LARGE SCALE GENOMIC DNA]</scope>
    <source>
        <strain evidence="1 2">NCTC10918</strain>
    </source>
</reference>
<organism evidence="1 2">
    <name type="scientific">Rothia dentocariosa</name>
    <dbReference type="NCBI Taxonomy" id="2047"/>
    <lineage>
        <taxon>Bacteria</taxon>
        <taxon>Bacillati</taxon>
        <taxon>Actinomycetota</taxon>
        <taxon>Actinomycetes</taxon>
        <taxon>Micrococcales</taxon>
        <taxon>Micrococcaceae</taxon>
        <taxon>Rothia</taxon>
    </lineage>
</organism>
<evidence type="ECO:0000313" key="1">
    <source>
        <dbReference type="EMBL" id="VEJ31249.1"/>
    </source>
</evidence>
<sequence length="56" mass="6587">MLPPEPTSLDDDLPFTYSEEEFGELLFSLVCRARQNGLDAERALRTYTRKFIEYNQ</sequence>
<name>A0A448UZG4_9MICC</name>